<sequence length="258" mass="29726">MLVSHEVPLSLLEKSRSFNDYDYALVHLFEIYPAYKQFYVDSLKKRRIVYLDNSLFELGTLYDHDKFAKEATELGSINPSNFYYIVPDALGDADATIQSFKDFSKFSIPGKKIGVVQGNTLEELTDCFKFMKENADMVAICFSGDYFYEYEGDTKEAKLTQARIDFIKHLDKLNLLKDSKIHLLGCQVPQEFKNYKNIPEIVSLDTSNPIVHGIYNVRYSRDGLRTKIRTKLVDLIDYKGSVNTILLNIMDFRTINGL</sequence>
<evidence type="ECO:0000313" key="2">
    <source>
        <dbReference type="Proteomes" id="UP000290538"/>
    </source>
</evidence>
<accession>A0A410T7I1</accession>
<proteinExistence type="predicted"/>
<evidence type="ECO:0000313" key="1">
    <source>
        <dbReference type="EMBL" id="QAU04793.1"/>
    </source>
</evidence>
<reference evidence="1 2" key="1">
    <citation type="submission" date="2019-01" db="EMBL/GenBank/DDBJ databases">
        <title>Complete genome sequence of Campylobacter bacteriophage CP20.</title>
        <authorList>
            <person name="Connerton I.F."/>
        </authorList>
    </citation>
    <scope>NUCLEOTIDE SEQUENCE [LARGE SCALE GENOMIC DNA]</scope>
</reference>
<name>A0A410T7I1_9CAUD</name>
<dbReference type="Proteomes" id="UP000290538">
    <property type="component" value="Segment"/>
</dbReference>
<organism evidence="1 2">
    <name type="scientific">Campylobacter phage CP20</name>
    <dbReference type="NCBI Taxonomy" id="2506428"/>
    <lineage>
        <taxon>Viruses</taxon>
        <taxon>Duplodnaviria</taxon>
        <taxon>Heunggongvirae</taxon>
        <taxon>Uroviricota</taxon>
        <taxon>Caudoviricetes</taxon>
        <taxon>Connertonviridae</taxon>
        <taxon>Firehammervirus</taxon>
        <taxon>Firehammervirus CPt10</taxon>
    </lineage>
</organism>
<dbReference type="EMBL" id="MK408758">
    <property type="protein sequence ID" value="QAU04793.1"/>
    <property type="molecule type" value="Genomic_DNA"/>
</dbReference>
<protein>
    <submittedName>
        <fullName evidence="1">Uncharacterized protein</fullName>
    </submittedName>
</protein>